<proteinExistence type="predicted"/>
<evidence type="ECO:0000313" key="3">
    <source>
        <dbReference type="Proteomes" id="UP000299102"/>
    </source>
</evidence>
<feature type="region of interest" description="Disordered" evidence="1">
    <location>
        <begin position="1"/>
        <end position="26"/>
    </location>
</feature>
<evidence type="ECO:0000313" key="2">
    <source>
        <dbReference type="EMBL" id="GBP46340.1"/>
    </source>
</evidence>
<feature type="compositionally biased region" description="Basic residues" evidence="1">
    <location>
        <begin position="9"/>
        <end position="20"/>
    </location>
</feature>
<keyword evidence="3" id="KW-1185">Reference proteome</keyword>
<dbReference type="Proteomes" id="UP000299102">
    <property type="component" value="Unassembled WGS sequence"/>
</dbReference>
<sequence length="90" mass="10533">MTQSINGTFKKRKRIRRGLGKKALFGHTTKGRIRAYVMQRMKNSPAREREREKIHVSRDATSATRRAFTARRRPRNSFYEDTSADQHTPA</sequence>
<dbReference type="AlphaFoldDB" id="A0A4C1W604"/>
<reference evidence="2 3" key="1">
    <citation type="journal article" date="2019" name="Commun. Biol.">
        <title>The bagworm genome reveals a unique fibroin gene that provides high tensile strength.</title>
        <authorList>
            <person name="Kono N."/>
            <person name="Nakamura H."/>
            <person name="Ohtoshi R."/>
            <person name="Tomita M."/>
            <person name="Numata K."/>
            <person name="Arakawa K."/>
        </authorList>
    </citation>
    <scope>NUCLEOTIDE SEQUENCE [LARGE SCALE GENOMIC DNA]</scope>
</reference>
<feature type="region of interest" description="Disordered" evidence="1">
    <location>
        <begin position="42"/>
        <end position="90"/>
    </location>
</feature>
<dbReference type="EMBL" id="BGZK01000481">
    <property type="protein sequence ID" value="GBP46340.1"/>
    <property type="molecule type" value="Genomic_DNA"/>
</dbReference>
<feature type="compositionally biased region" description="Basic and acidic residues" evidence="1">
    <location>
        <begin position="45"/>
        <end position="58"/>
    </location>
</feature>
<accession>A0A4C1W604</accession>
<protein>
    <submittedName>
        <fullName evidence="2">Uncharacterized protein</fullName>
    </submittedName>
</protein>
<gene>
    <name evidence="2" type="ORF">EVAR_39717_1</name>
</gene>
<name>A0A4C1W604_EUMVA</name>
<evidence type="ECO:0000256" key="1">
    <source>
        <dbReference type="SAM" id="MobiDB-lite"/>
    </source>
</evidence>
<comment type="caution">
    <text evidence="2">The sequence shown here is derived from an EMBL/GenBank/DDBJ whole genome shotgun (WGS) entry which is preliminary data.</text>
</comment>
<organism evidence="2 3">
    <name type="scientific">Eumeta variegata</name>
    <name type="common">Bagworm moth</name>
    <name type="synonym">Eumeta japonica</name>
    <dbReference type="NCBI Taxonomy" id="151549"/>
    <lineage>
        <taxon>Eukaryota</taxon>
        <taxon>Metazoa</taxon>
        <taxon>Ecdysozoa</taxon>
        <taxon>Arthropoda</taxon>
        <taxon>Hexapoda</taxon>
        <taxon>Insecta</taxon>
        <taxon>Pterygota</taxon>
        <taxon>Neoptera</taxon>
        <taxon>Endopterygota</taxon>
        <taxon>Lepidoptera</taxon>
        <taxon>Glossata</taxon>
        <taxon>Ditrysia</taxon>
        <taxon>Tineoidea</taxon>
        <taxon>Psychidae</taxon>
        <taxon>Oiketicinae</taxon>
        <taxon>Eumeta</taxon>
    </lineage>
</organism>